<evidence type="ECO:0000313" key="2">
    <source>
        <dbReference type="EMBL" id="TEY58795.1"/>
    </source>
</evidence>
<dbReference type="Proteomes" id="UP000297299">
    <property type="component" value="Unassembled WGS sequence"/>
</dbReference>
<proteinExistence type="predicted"/>
<protein>
    <submittedName>
        <fullName evidence="2">Uncharacterized protein</fullName>
    </submittedName>
</protein>
<dbReference type="OrthoDB" id="4526039at2759"/>
<feature type="signal peptide" evidence="1">
    <location>
        <begin position="1"/>
        <end position="22"/>
    </location>
</feature>
<name>A0A4Y8D1T5_9HELO</name>
<accession>A0A4Y8D1T5</accession>
<evidence type="ECO:0000313" key="3">
    <source>
        <dbReference type="Proteomes" id="UP000297299"/>
    </source>
</evidence>
<dbReference type="AlphaFoldDB" id="A0A4Y8D1T5"/>
<organism evidence="2 3">
    <name type="scientific">Botryotinia calthae</name>
    <dbReference type="NCBI Taxonomy" id="38488"/>
    <lineage>
        <taxon>Eukaryota</taxon>
        <taxon>Fungi</taxon>
        <taxon>Dikarya</taxon>
        <taxon>Ascomycota</taxon>
        <taxon>Pezizomycotina</taxon>
        <taxon>Leotiomycetes</taxon>
        <taxon>Helotiales</taxon>
        <taxon>Sclerotiniaceae</taxon>
        <taxon>Botryotinia</taxon>
    </lineage>
</organism>
<comment type="caution">
    <text evidence="2">The sequence shown here is derived from an EMBL/GenBank/DDBJ whole genome shotgun (WGS) entry which is preliminary data.</text>
</comment>
<feature type="chain" id="PRO_5021364989" evidence="1">
    <location>
        <begin position="23"/>
        <end position="195"/>
    </location>
</feature>
<reference evidence="2 3" key="1">
    <citation type="submission" date="2017-11" db="EMBL/GenBank/DDBJ databases">
        <title>Comparative genomics of Botrytis spp.</title>
        <authorList>
            <person name="Valero-Jimenez C.A."/>
            <person name="Tapia P."/>
            <person name="Veloso J."/>
            <person name="Silva-Moreno E."/>
            <person name="Staats M."/>
            <person name="Valdes J.H."/>
            <person name="Van Kan J.A.L."/>
        </authorList>
    </citation>
    <scope>NUCLEOTIDE SEQUENCE [LARGE SCALE GENOMIC DNA]</scope>
    <source>
        <strain evidence="2 3">MUCL2830</strain>
    </source>
</reference>
<keyword evidence="3" id="KW-1185">Reference proteome</keyword>
<gene>
    <name evidence="2" type="ORF">BOTCAL_0200g00230</name>
</gene>
<keyword evidence="1" id="KW-0732">Signal</keyword>
<dbReference type="EMBL" id="PHWZ01000200">
    <property type="protein sequence ID" value="TEY58795.1"/>
    <property type="molecule type" value="Genomic_DNA"/>
</dbReference>
<sequence>MWPNSFPYSAFCLFATFALTIANKDDTIYPYSGYGSGPTEDITAFRKANTSPNATGIVDLEVSNMSANLDSLQNVWQATLNVNEVTSPNYTDAETDVITNSVIGINALGKWMENSTRTTAIFILEIFDRKTIVSEQKDTRNCYATLGETCVQAYLNNPGLVNITAQYPTSPPIPSSCDNRFAGNYWSRFNECDAD</sequence>
<evidence type="ECO:0000256" key="1">
    <source>
        <dbReference type="SAM" id="SignalP"/>
    </source>
</evidence>